<dbReference type="PANTHER" id="PTHR11002">
    <property type="entry name" value="CARBONIC ANHYDRASE"/>
    <property type="match status" value="1"/>
</dbReference>
<dbReference type="InterPro" id="IPR001765">
    <property type="entry name" value="Carbonic_anhydrase"/>
</dbReference>
<evidence type="ECO:0000256" key="5">
    <source>
        <dbReference type="ARBA" id="ARBA00022833"/>
    </source>
</evidence>
<gene>
    <name evidence="12" type="ORF">EHF44_12315</name>
</gene>
<accession>A0A3G8H1B1</accession>
<evidence type="ECO:0000256" key="9">
    <source>
        <dbReference type="PIRSR" id="PIRSR601765-1"/>
    </source>
</evidence>
<dbReference type="Proteomes" id="UP000270411">
    <property type="component" value="Chromosome 1"/>
</dbReference>
<name>A0A3G8H1B1_9BURK</name>
<dbReference type="Pfam" id="PF00484">
    <property type="entry name" value="Pro_CA"/>
    <property type="match status" value="1"/>
</dbReference>
<dbReference type="RefSeq" id="WP_124683992.1">
    <property type="nucleotide sequence ID" value="NZ_CP033969.1"/>
</dbReference>
<evidence type="ECO:0000256" key="3">
    <source>
        <dbReference type="ARBA" id="ARBA00014628"/>
    </source>
</evidence>
<dbReference type="SUPFAM" id="SSF53056">
    <property type="entry name" value="beta-carbonic anhydrase, cab"/>
    <property type="match status" value="1"/>
</dbReference>
<dbReference type="CDD" id="cd00884">
    <property type="entry name" value="beta_CA_cladeB"/>
    <property type="match status" value="1"/>
</dbReference>
<dbReference type="EC" id="4.2.1.1" evidence="2 10"/>
<dbReference type="GO" id="GO:0004089">
    <property type="term" value="F:carbonate dehydratase activity"/>
    <property type="evidence" value="ECO:0007669"/>
    <property type="project" value="UniProtKB-UniRule"/>
</dbReference>
<feature type="region of interest" description="Disordered" evidence="11">
    <location>
        <begin position="225"/>
        <end position="265"/>
    </location>
</feature>
<dbReference type="PANTHER" id="PTHR11002:SF76">
    <property type="entry name" value="CARBONIC ANHYDRASE"/>
    <property type="match status" value="1"/>
</dbReference>
<keyword evidence="5 9" id="KW-0862">Zinc</keyword>
<evidence type="ECO:0000256" key="10">
    <source>
        <dbReference type="RuleBase" id="RU003956"/>
    </source>
</evidence>
<evidence type="ECO:0000256" key="11">
    <source>
        <dbReference type="SAM" id="MobiDB-lite"/>
    </source>
</evidence>
<sequence length="265" mass="28779">MHAIERLLKGFERFQQHYFEEAPALYDALRAGQHPQTLLIGCSDSRVDPGLLLGSDPGDLFTVRNVANLVPPCHETESGRLHGVSAAIQFAVEQLRVARIIVMGHSGCGGIRALLARPAADGDTPAPRQDFIGPWVRIAAPARHLVDQTMPDASADQRQHACEQASILVSLRNLESFPFVRDARERGALTLHGWYFDIAAGALLAYSDRADSFLPLVCPLPAAHPGGIRNRLRPTRRRDGARTDGEADGKAARSNVDPTLSGMDT</sequence>
<dbReference type="PROSITE" id="PS00705">
    <property type="entry name" value="PROK_CO2_ANHYDRASE_2"/>
    <property type="match status" value="1"/>
</dbReference>
<reference evidence="13" key="1">
    <citation type="submission" date="2018-11" db="EMBL/GenBank/DDBJ databases">
        <title>FDA dAtabase for Regulatory Grade micrObial Sequences (FDA-ARGOS): Supporting development and validation of Infectious Disease Dx tests.</title>
        <authorList>
            <person name="Goldberg B."/>
            <person name="Campos J."/>
            <person name="Tallon L."/>
            <person name="Sadzewicz L."/>
            <person name="Zhao X."/>
            <person name="Vavikolanu K."/>
            <person name="Mehta A."/>
            <person name="Aluvathingal J."/>
            <person name="Nadendla S."/>
            <person name="Geyer C."/>
            <person name="Nandy P."/>
            <person name="Yan Y."/>
            <person name="Sichtig H."/>
        </authorList>
    </citation>
    <scope>NUCLEOTIDE SEQUENCE [LARGE SCALE GENOMIC DNA]</scope>
    <source>
        <strain evidence="13">FDAARGOS_614</strain>
    </source>
</reference>
<feature type="compositionally biased region" description="Polar residues" evidence="11">
    <location>
        <begin position="256"/>
        <end position="265"/>
    </location>
</feature>
<dbReference type="GO" id="GO:0015976">
    <property type="term" value="P:carbon utilization"/>
    <property type="evidence" value="ECO:0007669"/>
    <property type="project" value="InterPro"/>
</dbReference>
<dbReference type="OrthoDB" id="9797527at2"/>
<evidence type="ECO:0000256" key="1">
    <source>
        <dbReference type="ARBA" id="ARBA00006217"/>
    </source>
</evidence>
<dbReference type="InterPro" id="IPR015892">
    <property type="entry name" value="Carbonic_anhydrase_CS"/>
</dbReference>
<dbReference type="FunFam" id="3.40.1050.10:FF:000003">
    <property type="entry name" value="Carbonic anhydrase"/>
    <property type="match status" value="1"/>
</dbReference>
<evidence type="ECO:0000313" key="13">
    <source>
        <dbReference type="Proteomes" id="UP000270411"/>
    </source>
</evidence>
<dbReference type="InterPro" id="IPR045066">
    <property type="entry name" value="Beta_CA_cladeB"/>
</dbReference>
<comment type="function">
    <text evidence="10">Reversible hydration of carbon dioxide.</text>
</comment>
<comment type="catalytic activity">
    <reaction evidence="8 10">
        <text>hydrogencarbonate + H(+) = CO2 + H2O</text>
        <dbReference type="Rhea" id="RHEA:10748"/>
        <dbReference type="ChEBI" id="CHEBI:15377"/>
        <dbReference type="ChEBI" id="CHEBI:15378"/>
        <dbReference type="ChEBI" id="CHEBI:16526"/>
        <dbReference type="ChEBI" id="CHEBI:17544"/>
        <dbReference type="EC" id="4.2.1.1"/>
    </reaction>
</comment>
<feature type="binding site" evidence="9">
    <location>
        <position position="105"/>
    </location>
    <ligand>
        <name>Zn(2+)</name>
        <dbReference type="ChEBI" id="CHEBI:29105"/>
    </ligand>
</feature>
<evidence type="ECO:0000256" key="2">
    <source>
        <dbReference type="ARBA" id="ARBA00012925"/>
    </source>
</evidence>
<feature type="binding site" evidence="9">
    <location>
        <position position="108"/>
    </location>
    <ligand>
        <name>Zn(2+)</name>
        <dbReference type="ChEBI" id="CHEBI:29105"/>
    </ligand>
</feature>
<dbReference type="AlphaFoldDB" id="A0A3G8H1B1"/>
<dbReference type="InterPro" id="IPR036874">
    <property type="entry name" value="Carbonic_anhydrase_sf"/>
</dbReference>
<evidence type="ECO:0000256" key="6">
    <source>
        <dbReference type="ARBA" id="ARBA00023239"/>
    </source>
</evidence>
<evidence type="ECO:0000256" key="7">
    <source>
        <dbReference type="ARBA" id="ARBA00031969"/>
    </source>
</evidence>
<evidence type="ECO:0000256" key="8">
    <source>
        <dbReference type="ARBA" id="ARBA00048348"/>
    </source>
</evidence>
<comment type="similarity">
    <text evidence="1 10">Belongs to the beta-class carbonic anhydrase family.</text>
</comment>
<dbReference type="PROSITE" id="PS00704">
    <property type="entry name" value="PROK_CO2_ANHYDRASE_1"/>
    <property type="match status" value="1"/>
</dbReference>
<comment type="cofactor">
    <cofactor evidence="9">
        <name>Zn(2+)</name>
        <dbReference type="ChEBI" id="CHEBI:29105"/>
    </cofactor>
    <text evidence="9">Binds 1 zinc ion per subunit.</text>
</comment>
<dbReference type="SMART" id="SM00947">
    <property type="entry name" value="Pro_CA"/>
    <property type="match status" value="1"/>
</dbReference>
<feature type="binding site" evidence="9">
    <location>
        <position position="42"/>
    </location>
    <ligand>
        <name>Zn(2+)</name>
        <dbReference type="ChEBI" id="CHEBI:29105"/>
    </ligand>
</feature>
<evidence type="ECO:0000313" key="12">
    <source>
        <dbReference type="EMBL" id="AZG14154.1"/>
    </source>
</evidence>
<dbReference type="GO" id="GO:0008270">
    <property type="term" value="F:zinc ion binding"/>
    <property type="evidence" value="ECO:0007669"/>
    <property type="project" value="UniProtKB-UniRule"/>
</dbReference>
<dbReference type="EMBL" id="CP033969">
    <property type="protein sequence ID" value="AZG14154.1"/>
    <property type="molecule type" value="Genomic_DNA"/>
</dbReference>
<keyword evidence="4 9" id="KW-0479">Metal-binding</keyword>
<evidence type="ECO:0000256" key="4">
    <source>
        <dbReference type="ARBA" id="ARBA00022723"/>
    </source>
</evidence>
<feature type="binding site" evidence="9">
    <location>
        <position position="44"/>
    </location>
    <ligand>
        <name>Zn(2+)</name>
        <dbReference type="ChEBI" id="CHEBI:29105"/>
    </ligand>
</feature>
<protein>
    <recommendedName>
        <fullName evidence="3 10">Carbonic anhydrase</fullName>
        <ecNumber evidence="2 10">4.2.1.1</ecNumber>
    </recommendedName>
    <alternativeName>
        <fullName evidence="7 10">Carbonate dehydratase</fullName>
    </alternativeName>
</protein>
<feature type="compositionally biased region" description="Basic and acidic residues" evidence="11">
    <location>
        <begin position="237"/>
        <end position="251"/>
    </location>
</feature>
<organism evidence="12 13">
    <name type="scientific">Cupriavidus pauculus</name>
    <dbReference type="NCBI Taxonomy" id="82633"/>
    <lineage>
        <taxon>Bacteria</taxon>
        <taxon>Pseudomonadati</taxon>
        <taxon>Pseudomonadota</taxon>
        <taxon>Betaproteobacteria</taxon>
        <taxon>Burkholderiales</taxon>
        <taxon>Burkholderiaceae</taxon>
        <taxon>Cupriavidus</taxon>
    </lineage>
</organism>
<dbReference type="KEGG" id="cpau:EHF44_12315"/>
<dbReference type="Gene3D" id="3.40.1050.10">
    <property type="entry name" value="Carbonic anhydrase"/>
    <property type="match status" value="1"/>
</dbReference>
<proteinExistence type="inferred from homology"/>
<keyword evidence="6 10" id="KW-0456">Lyase</keyword>